<dbReference type="AlphaFoldDB" id="A0AAW6LUV3"/>
<evidence type="ECO:0000313" key="3">
    <source>
        <dbReference type="Proteomes" id="UP001217325"/>
    </source>
</evidence>
<name>A0AAW6LUV3_RHOSG</name>
<organism evidence="2 3">
    <name type="scientific">Rhodococcus qingshengii</name>
    <dbReference type="NCBI Taxonomy" id="334542"/>
    <lineage>
        <taxon>Bacteria</taxon>
        <taxon>Bacillati</taxon>
        <taxon>Actinomycetota</taxon>
        <taxon>Actinomycetes</taxon>
        <taxon>Mycobacteriales</taxon>
        <taxon>Nocardiaceae</taxon>
        <taxon>Rhodococcus</taxon>
        <taxon>Rhodococcus erythropolis group</taxon>
    </lineage>
</organism>
<dbReference type="EMBL" id="JARDXE010000023">
    <property type="protein sequence ID" value="MDE8649011.1"/>
    <property type="molecule type" value="Genomic_DNA"/>
</dbReference>
<dbReference type="Proteomes" id="UP001217325">
    <property type="component" value="Unassembled WGS sequence"/>
</dbReference>
<reference evidence="2" key="1">
    <citation type="submission" date="2023-02" db="EMBL/GenBank/DDBJ databases">
        <title>A novel hydrolase synthesized by Rhodococcus erythropolis HQ is responsible for the detoxification of Zearalenone.</title>
        <authorList>
            <person name="Hu J."/>
            <person name="Xu J."/>
        </authorList>
    </citation>
    <scope>NUCLEOTIDE SEQUENCE</scope>
    <source>
        <strain evidence="2">HQ</strain>
    </source>
</reference>
<accession>A0AAW6LUV3</accession>
<gene>
    <name evidence="2" type="ORF">PXH69_28970</name>
</gene>
<evidence type="ECO:0000313" key="2">
    <source>
        <dbReference type="EMBL" id="MDE8649011.1"/>
    </source>
</evidence>
<protein>
    <submittedName>
        <fullName evidence="2">Uncharacterized protein</fullName>
    </submittedName>
</protein>
<sequence length="97" mass="10454">MEQPQSKSPLTRAADGTYDLSTPEPRAVVTVKFRGKVPGGGDSTYERTERLRAANQPSSVLVPMLEAMGVHVEEILEVTLVCEACHYPADGLVHTGC</sequence>
<comment type="caution">
    <text evidence="2">The sequence shown here is derived from an EMBL/GenBank/DDBJ whole genome shotgun (WGS) entry which is preliminary data.</text>
</comment>
<proteinExistence type="predicted"/>
<feature type="region of interest" description="Disordered" evidence="1">
    <location>
        <begin position="1"/>
        <end position="21"/>
    </location>
</feature>
<evidence type="ECO:0000256" key="1">
    <source>
        <dbReference type="SAM" id="MobiDB-lite"/>
    </source>
</evidence>
<dbReference type="RefSeq" id="WP_206486872.1">
    <property type="nucleotide sequence ID" value="NZ_JARDXE010000023.1"/>
</dbReference>